<dbReference type="PROSITE" id="PS00676">
    <property type="entry name" value="SIGMA54_INTERACT_2"/>
    <property type="match status" value="1"/>
</dbReference>
<dbReference type="PANTHER" id="PTHR32071:SF121">
    <property type="entry name" value="SIGMA L-DEPENDENT TRANSCRIPTIONAL REGULATOR YQIR-RELATED"/>
    <property type="match status" value="1"/>
</dbReference>
<dbReference type="GO" id="GO:0003677">
    <property type="term" value="F:DNA binding"/>
    <property type="evidence" value="ECO:0007669"/>
    <property type="project" value="UniProtKB-KW"/>
</dbReference>
<keyword evidence="4" id="KW-0238">DNA-binding</keyword>
<dbReference type="SMART" id="SM00382">
    <property type="entry name" value="AAA"/>
    <property type="match status" value="1"/>
</dbReference>
<dbReference type="STRING" id="1776384.GCA_900086585_02648"/>
<dbReference type="CDD" id="cd00130">
    <property type="entry name" value="PAS"/>
    <property type="match status" value="1"/>
</dbReference>
<dbReference type="InterPro" id="IPR035965">
    <property type="entry name" value="PAS-like_dom_sf"/>
</dbReference>
<dbReference type="EMBL" id="QRMS01000001">
    <property type="protein sequence ID" value="RHJ89344.1"/>
    <property type="molecule type" value="Genomic_DNA"/>
</dbReference>
<dbReference type="Proteomes" id="UP000284841">
    <property type="component" value="Unassembled WGS sequence"/>
</dbReference>
<feature type="domain" description="Sigma-54 factor interaction" evidence="6">
    <location>
        <begin position="238"/>
        <end position="467"/>
    </location>
</feature>
<dbReference type="PROSITE" id="PS50045">
    <property type="entry name" value="SIGMA54_INTERACT_4"/>
    <property type="match status" value="1"/>
</dbReference>
<dbReference type="PROSITE" id="PS00688">
    <property type="entry name" value="SIGMA54_INTERACT_3"/>
    <property type="match status" value="1"/>
</dbReference>
<dbReference type="FunFam" id="3.40.50.300:FF:000006">
    <property type="entry name" value="DNA-binding transcriptional regulator NtrC"/>
    <property type="match status" value="1"/>
</dbReference>
<sequence>MKNLEQLIGSTGASAPIDFIKKILNCLPLAVVITDNENKVLFANHCGTEVLSQAEDQEPKQIFSSPLPQNALHWQKKALMPDNHVVGYLYMHISDQNSDAMFKGLLDSAYDGIYVTDAKGKTIFLNDAYERISGISRNILLNSYMDDLVRDGVLSVTLTKDVVRSRKPITLNQTNQNNKNVVITGSPVFDKDGKVVKVITNVRDITELVNLQKELHFEKKRRALLQNSLLEESAGDNVICNSEEFKEVLALAKKVSRLRSNVLILGETGTGKEVVAQYIHRHSQNDASPFVKTNCGAISKYLLESELFGYAPGAFTGASPKGKMGLFELADNGTLFLDEVGELPLELQTALLRVLQDGELTRVGDTVVRKVNVRIIAATNRDLEAMTASGEFRQDLYFRLNVINLQIPPLRERRSDIPLLAEKMLSTLNKKYGENKVMTEGFLNSLLDKEWPGNIRELNNYIERQFVLSDETILDNPDNTVSGSNTGGNISVKGLPSMHEAKLELESILIARAMEEAGSTHKAAALLKMSQPTFYRRYKQLFPD</sequence>
<dbReference type="InterPro" id="IPR000014">
    <property type="entry name" value="PAS"/>
</dbReference>
<keyword evidence="5" id="KW-0804">Transcription</keyword>
<evidence type="ECO:0000259" key="8">
    <source>
        <dbReference type="PROSITE" id="PS50113"/>
    </source>
</evidence>
<dbReference type="InterPro" id="IPR058031">
    <property type="entry name" value="AAA_lid_NorR"/>
</dbReference>
<dbReference type="GO" id="GO:0006355">
    <property type="term" value="P:regulation of DNA-templated transcription"/>
    <property type="evidence" value="ECO:0007669"/>
    <property type="project" value="InterPro"/>
</dbReference>
<comment type="caution">
    <text evidence="9">The sequence shown here is derived from an EMBL/GenBank/DDBJ whole genome shotgun (WGS) entry which is preliminary data.</text>
</comment>
<dbReference type="Gene3D" id="1.10.10.60">
    <property type="entry name" value="Homeodomain-like"/>
    <property type="match status" value="1"/>
</dbReference>
<dbReference type="InterPro" id="IPR002078">
    <property type="entry name" value="Sigma_54_int"/>
</dbReference>
<organism evidence="9 10">
    <name type="scientific">Emergencia timonensis</name>
    <dbReference type="NCBI Taxonomy" id="1776384"/>
    <lineage>
        <taxon>Bacteria</taxon>
        <taxon>Bacillati</taxon>
        <taxon>Bacillota</taxon>
        <taxon>Clostridia</taxon>
        <taxon>Peptostreptococcales</taxon>
        <taxon>Anaerovoracaceae</taxon>
        <taxon>Emergencia</taxon>
    </lineage>
</organism>
<keyword evidence="2" id="KW-0067">ATP-binding</keyword>
<dbReference type="SUPFAM" id="SSF52540">
    <property type="entry name" value="P-loop containing nucleoside triphosphate hydrolases"/>
    <property type="match status" value="1"/>
</dbReference>
<dbReference type="CDD" id="cd00009">
    <property type="entry name" value="AAA"/>
    <property type="match status" value="1"/>
</dbReference>
<dbReference type="GO" id="GO:0005524">
    <property type="term" value="F:ATP binding"/>
    <property type="evidence" value="ECO:0007669"/>
    <property type="project" value="UniProtKB-KW"/>
</dbReference>
<dbReference type="InterPro" id="IPR027417">
    <property type="entry name" value="P-loop_NTPase"/>
</dbReference>
<dbReference type="Gene3D" id="1.10.8.60">
    <property type="match status" value="1"/>
</dbReference>
<evidence type="ECO:0000259" key="7">
    <source>
        <dbReference type="PROSITE" id="PS50112"/>
    </source>
</evidence>
<dbReference type="OrthoDB" id="9803970at2"/>
<feature type="domain" description="PAS" evidence="7">
    <location>
        <begin position="98"/>
        <end position="142"/>
    </location>
</feature>
<accession>A0A415E6J3</accession>
<keyword evidence="10" id="KW-1185">Reference proteome</keyword>
<proteinExistence type="predicted"/>
<evidence type="ECO:0000256" key="4">
    <source>
        <dbReference type="ARBA" id="ARBA00023125"/>
    </source>
</evidence>
<gene>
    <name evidence="9" type="ORF">DW099_01845</name>
</gene>
<dbReference type="PANTHER" id="PTHR32071">
    <property type="entry name" value="TRANSCRIPTIONAL REGULATORY PROTEIN"/>
    <property type="match status" value="1"/>
</dbReference>
<dbReference type="PROSITE" id="PS50112">
    <property type="entry name" value="PAS"/>
    <property type="match status" value="1"/>
</dbReference>
<dbReference type="PROSITE" id="PS00675">
    <property type="entry name" value="SIGMA54_INTERACT_1"/>
    <property type="match status" value="1"/>
</dbReference>
<dbReference type="Pfam" id="PF25601">
    <property type="entry name" value="AAA_lid_14"/>
    <property type="match status" value="1"/>
</dbReference>
<protein>
    <submittedName>
        <fullName evidence="9">PAS domain S-box protein</fullName>
    </submittedName>
</protein>
<dbReference type="InterPro" id="IPR000700">
    <property type="entry name" value="PAS-assoc_C"/>
</dbReference>
<dbReference type="Gene3D" id="3.40.50.300">
    <property type="entry name" value="P-loop containing nucleotide triphosphate hydrolases"/>
    <property type="match status" value="1"/>
</dbReference>
<dbReference type="Pfam" id="PF13188">
    <property type="entry name" value="PAS_8"/>
    <property type="match status" value="1"/>
</dbReference>
<evidence type="ECO:0000313" key="9">
    <source>
        <dbReference type="EMBL" id="RHJ89344.1"/>
    </source>
</evidence>
<dbReference type="RefSeq" id="WP_118333438.1">
    <property type="nucleotide sequence ID" value="NZ_AP025567.1"/>
</dbReference>
<evidence type="ECO:0000256" key="5">
    <source>
        <dbReference type="ARBA" id="ARBA00023163"/>
    </source>
</evidence>
<dbReference type="SUPFAM" id="SSF55785">
    <property type="entry name" value="PYP-like sensor domain (PAS domain)"/>
    <property type="match status" value="1"/>
</dbReference>
<feature type="domain" description="PAC" evidence="8">
    <location>
        <begin position="165"/>
        <end position="217"/>
    </location>
</feature>
<evidence type="ECO:0000256" key="3">
    <source>
        <dbReference type="ARBA" id="ARBA00023015"/>
    </source>
</evidence>
<dbReference type="Pfam" id="PF00158">
    <property type="entry name" value="Sigma54_activat"/>
    <property type="match status" value="1"/>
</dbReference>
<evidence type="ECO:0000256" key="2">
    <source>
        <dbReference type="ARBA" id="ARBA00022840"/>
    </source>
</evidence>
<dbReference type="InterPro" id="IPR025662">
    <property type="entry name" value="Sigma_54_int_dom_ATP-bd_1"/>
</dbReference>
<keyword evidence="3" id="KW-0805">Transcription regulation</keyword>
<dbReference type="PROSITE" id="PS50113">
    <property type="entry name" value="PAC"/>
    <property type="match status" value="1"/>
</dbReference>
<dbReference type="NCBIfam" id="TIGR00229">
    <property type="entry name" value="sensory_box"/>
    <property type="match status" value="1"/>
</dbReference>
<dbReference type="AlphaFoldDB" id="A0A415E6J3"/>
<dbReference type="SMART" id="SM00091">
    <property type="entry name" value="PAS"/>
    <property type="match status" value="2"/>
</dbReference>
<dbReference type="Pfam" id="PF13426">
    <property type="entry name" value="PAS_9"/>
    <property type="match status" value="1"/>
</dbReference>
<dbReference type="InterPro" id="IPR025943">
    <property type="entry name" value="Sigma_54_int_dom_ATP-bd_2"/>
</dbReference>
<reference evidence="9 10" key="1">
    <citation type="submission" date="2018-08" db="EMBL/GenBank/DDBJ databases">
        <title>A genome reference for cultivated species of the human gut microbiota.</title>
        <authorList>
            <person name="Zou Y."/>
            <person name="Xue W."/>
            <person name="Luo G."/>
        </authorList>
    </citation>
    <scope>NUCLEOTIDE SEQUENCE [LARGE SCALE GENOMIC DNA]</scope>
    <source>
        <strain evidence="9 10">AM07-24</strain>
    </source>
</reference>
<dbReference type="Gene3D" id="3.30.450.20">
    <property type="entry name" value="PAS domain"/>
    <property type="match status" value="1"/>
</dbReference>
<evidence type="ECO:0000313" key="10">
    <source>
        <dbReference type="Proteomes" id="UP000284841"/>
    </source>
</evidence>
<dbReference type="InterPro" id="IPR025944">
    <property type="entry name" value="Sigma_54_int_dom_CS"/>
</dbReference>
<evidence type="ECO:0000259" key="6">
    <source>
        <dbReference type="PROSITE" id="PS50045"/>
    </source>
</evidence>
<dbReference type="InterPro" id="IPR003593">
    <property type="entry name" value="AAA+_ATPase"/>
</dbReference>
<name>A0A415E6J3_9FIRM</name>
<keyword evidence="1" id="KW-0547">Nucleotide-binding</keyword>
<evidence type="ECO:0000256" key="1">
    <source>
        <dbReference type="ARBA" id="ARBA00022741"/>
    </source>
</evidence>